<dbReference type="OrthoDB" id="9815497at2"/>
<evidence type="ECO:0000259" key="3">
    <source>
        <dbReference type="Pfam" id="PF13478"/>
    </source>
</evidence>
<evidence type="ECO:0000313" key="4">
    <source>
        <dbReference type="EMBL" id="TWJ14565.1"/>
    </source>
</evidence>
<accession>A0A562V9N0</accession>
<dbReference type="InterPro" id="IPR027051">
    <property type="entry name" value="XdhC_Rossmann_dom"/>
</dbReference>
<dbReference type="PANTHER" id="PTHR30388">
    <property type="entry name" value="ALDEHYDE OXIDOREDUCTASE MOLYBDENUM COFACTOR ASSEMBLY PROTEIN"/>
    <property type="match status" value="1"/>
</dbReference>
<gene>
    <name evidence="4" type="ORF">LX16_0250</name>
</gene>
<dbReference type="AlphaFoldDB" id="A0A562V9N0"/>
<evidence type="ECO:0000313" key="5">
    <source>
        <dbReference type="Proteomes" id="UP000321617"/>
    </source>
</evidence>
<evidence type="ECO:0000256" key="1">
    <source>
        <dbReference type="SAM" id="MobiDB-lite"/>
    </source>
</evidence>
<dbReference type="PANTHER" id="PTHR30388:SF4">
    <property type="entry name" value="MOLYBDENUM COFACTOR INSERTION CHAPERONE PAOD"/>
    <property type="match status" value="1"/>
</dbReference>
<reference evidence="4 5" key="1">
    <citation type="journal article" date="2013" name="Stand. Genomic Sci.">
        <title>Genomic Encyclopedia of Type Strains, Phase I: The one thousand microbial genomes (KMG-I) project.</title>
        <authorList>
            <person name="Kyrpides N.C."/>
            <person name="Woyke T."/>
            <person name="Eisen J.A."/>
            <person name="Garrity G."/>
            <person name="Lilburn T.G."/>
            <person name="Beck B.J."/>
            <person name="Whitman W.B."/>
            <person name="Hugenholtz P."/>
            <person name="Klenk H.P."/>
        </authorList>
    </citation>
    <scope>NUCLEOTIDE SEQUENCE [LARGE SCALE GENOMIC DNA]</scope>
    <source>
        <strain evidence="4 5">DSM 45044</strain>
    </source>
</reference>
<dbReference type="Pfam" id="PF02625">
    <property type="entry name" value="XdhC_CoxI"/>
    <property type="match status" value="2"/>
</dbReference>
<protein>
    <submittedName>
        <fullName evidence="4">Xanthine dehydrogenase accessory factor</fullName>
    </submittedName>
</protein>
<dbReference type="Gene3D" id="3.40.50.720">
    <property type="entry name" value="NAD(P)-binding Rossmann-like Domain"/>
    <property type="match status" value="1"/>
</dbReference>
<feature type="region of interest" description="Disordered" evidence="1">
    <location>
        <begin position="348"/>
        <end position="385"/>
    </location>
</feature>
<dbReference type="Pfam" id="PF13478">
    <property type="entry name" value="XdhC_C"/>
    <property type="match status" value="1"/>
</dbReference>
<feature type="domain" description="XdhC- CoxI" evidence="2">
    <location>
        <begin position="11"/>
        <end position="77"/>
    </location>
</feature>
<feature type="domain" description="XdhC- CoxI" evidence="2">
    <location>
        <begin position="125"/>
        <end position="178"/>
    </location>
</feature>
<feature type="domain" description="XdhC Rossmann" evidence="3">
    <location>
        <begin position="197"/>
        <end position="339"/>
    </location>
</feature>
<organism evidence="4 5">
    <name type="scientific">Stackebrandtia albiflava</name>
    <dbReference type="NCBI Taxonomy" id="406432"/>
    <lineage>
        <taxon>Bacteria</taxon>
        <taxon>Bacillati</taxon>
        <taxon>Actinomycetota</taxon>
        <taxon>Actinomycetes</taxon>
        <taxon>Glycomycetales</taxon>
        <taxon>Glycomycetaceae</taxon>
        <taxon>Stackebrandtia</taxon>
    </lineage>
</organism>
<sequence length="419" mass="43717">MRELAVDLLAWAETGRPFAVASLIEGRGSTPRRIGAAMAVDDEGRVLGNLSGGCVDAAVYELARTAIAEGVSVIETFSATSDESLAPGIPCGGTVRVLVQPMPPGGDAGLVAALRAVADDRCPKPVALARRIDVPRPAGGGLAVFTDDVHGTVGDPELDARLITVARGMLADRRTGIVTPPDGPPVFVEVWSSPPALVIVGANEPADALARIAGQLGYQTTVCDPRPQFATRRRLPHVDVIAVEWPHRYLATAALDDRSAVCVLTHDPRIDVPALTVALRQPVGYVGAMGSRRTRDMRTGRLRDAGVPAGQLSRLRSPIGLDLGGHTPEEMAVSIAAELVAVRHAGSGLPLSETGGPVHERPAPESEPPVPIPTQPGNTEGDGTVSHRAIYSMTTVEDVAGRTTANAVPDGRDFTRGNT</sequence>
<keyword evidence="5" id="KW-1185">Reference proteome</keyword>
<dbReference type="InterPro" id="IPR003777">
    <property type="entry name" value="XdhC_CoxI"/>
</dbReference>
<dbReference type="EMBL" id="VLLL01000005">
    <property type="protein sequence ID" value="TWJ14565.1"/>
    <property type="molecule type" value="Genomic_DNA"/>
</dbReference>
<comment type="caution">
    <text evidence="4">The sequence shown here is derived from an EMBL/GenBank/DDBJ whole genome shotgun (WGS) entry which is preliminary data.</text>
</comment>
<dbReference type="Proteomes" id="UP000321617">
    <property type="component" value="Unassembled WGS sequence"/>
</dbReference>
<name>A0A562V9N0_9ACTN</name>
<dbReference type="RefSeq" id="WP_147131790.1">
    <property type="nucleotide sequence ID" value="NZ_BAABIJ010000001.1"/>
</dbReference>
<evidence type="ECO:0000259" key="2">
    <source>
        <dbReference type="Pfam" id="PF02625"/>
    </source>
</evidence>
<proteinExistence type="predicted"/>
<feature type="compositionally biased region" description="Pro residues" evidence="1">
    <location>
        <begin position="365"/>
        <end position="374"/>
    </location>
</feature>
<dbReference type="InterPro" id="IPR052698">
    <property type="entry name" value="MoCofactor_Util/Proc"/>
</dbReference>